<feature type="transmembrane region" description="Helical" evidence="1">
    <location>
        <begin position="131"/>
        <end position="160"/>
    </location>
</feature>
<feature type="transmembrane region" description="Helical" evidence="1">
    <location>
        <begin position="226"/>
        <end position="246"/>
    </location>
</feature>
<evidence type="ECO:0008006" key="4">
    <source>
        <dbReference type="Google" id="ProtNLM"/>
    </source>
</evidence>
<dbReference type="RefSeq" id="WP_248649741.1">
    <property type="nucleotide sequence ID" value="NZ_CP096659.1"/>
</dbReference>
<protein>
    <recommendedName>
        <fullName evidence="4">Glycerophosphoryl diester phosphodiesterase membrane domain-containing protein</fullName>
    </recommendedName>
</protein>
<keyword evidence="1" id="KW-1133">Transmembrane helix</keyword>
<feature type="transmembrane region" description="Helical" evidence="1">
    <location>
        <begin position="166"/>
        <end position="188"/>
    </location>
</feature>
<dbReference type="InterPro" id="IPR055966">
    <property type="entry name" value="DUF7544"/>
</dbReference>
<organism evidence="2 3">
    <name type="scientific">Halorussus limi</name>
    <dbReference type="NCBI Taxonomy" id="2938695"/>
    <lineage>
        <taxon>Archaea</taxon>
        <taxon>Methanobacteriati</taxon>
        <taxon>Methanobacteriota</taxon>
        <taxon>Stenosarchaea group</taxon>
        <taxon>Halobacteria</taxon>
        <taxon>Halobacteriales</taxon>
        <taxon>Haladaptataceae</taxon>
        <taxon>Halorussus</taxon>
    </lineage>
</organism>
<feature type="transmembrane region" description="Helical" evidence="1">
    <location>
        <begin position="83"/>
        <end position="110"/>
    </location>
</feature>
<sequence>MTWYAVEALDDALDATKSLLTPLDARQWLKLALVVFFLGSGGGGGPSAGAGGSTGTPADGPGTTPGHGVEFDVPAALGDVLPILLGAIAVALVVGLLYVLVGAVMEFVFVESLRRQRVRIRSYADQHLGRALRLFVFRVALGLLVAVPAVALVVGAVGLATGGLDVSLGLLVVLIPLLALLGFLVAAVDAFTVSFVVPVMILKNVGVLAGWRRFWPTLTREWKQYGVYALVRFVLALGVGLIASVVGGVVGALLVAPVAVVGVVAVPALGGVGAVLSNPVALAVAGLLALAYFALLTAALAVVFVPIQTYLRYHALLVLGDTDADFDLIPDLRRKIRETG</sequence>
<reference evidence="2 3" key="1">
    <citation type="submission" date="2022-04" db="EMBL/GenBank/DDBJ databases">
        <title>Diverse halophilic archaea isolated from saline environments.</title>
        <authorList>
            <person name="Cui H.-L."/>
        </authorList>
    </citation>
    <scope>NUCLEOTIDE SEQUENCE [LARGE SCALE GENOMIC DNA]</scope>
    <source>
        <strain evidence="2 3">XZYJT49</strain>
    </source>
</reference>
<dbReference type="AlphaFoldDB" id="A0A8U0HS45"/>
<dbReference type="Pfam" id="PF24400">
    <property type="entry name" value="DUF7544"/>
    <property type="match status" value="1"/>
</dbReference>
<dbReference type="GeneID" id="72186377"/>
<evidence type="ECO:0000313" key="2">
    <source>
        <dbReference type="EMBL" id="UPV73689.1"/>
    </source>
</evidence>
<feature type="transmembrane region" description="Helical" evidence="1">
    <location>
        <begin position="253"/>
        <end position="276"/>
    </location>
</feature>
<keyword evidence="3" id="KW-1185">Reference proteome</keyword>
<evidence type="ECO:0000313" key="3">
    <source>
        <dbReference type="Proteomes" id="UP000830729"/>
    </source>
</evidence>
<accession>A0A8U0HS45</accession>
<gene>
    <name evidence="2" type="ORF">M0R89_14220</name>
</gene>
<evidence type="ECO:0000256" key="1">
    <source>
        <dbReference type="SAM" id="Phobius"/>
    </source>
</evidence>
<proteinExistence type="predicted"/>
<dbReference type="EMBL" id="CP096659">
    <property type="protein sequence ID" value="UPV73689.1"/>
    <property type="molecule type" value="Genomic_DNA"/>
</dbReference>
<keyword evidence="1" id="KW-0472">Membrane</keyword>
<feature type="transmembrane region" description="Helical" evidence="1">
    <location>
        <begin position="195"/>
        <end position="214"/>
    </location>
</feature>
<keyword evidence="1" id="KW-0812">Transmembrane</keyword>
<dbReference type="Proteomes" id="UP000830729">
    <property type="component" value="Chromosome"/>
</dbReference>
<feature type="transmembrane region" description="Helical" evidence="1">
    <location>
        <begin position="282"/>
        <end position="307"/>
    </location>
</feature>
<dbReference type="KEGG" id="halx:M0R89_14220"/>
<name>A0A8U0HS45_9EURY</name>